<dbReference type="PANTHER" id="PTHR45737:SF6">
    <property type="entry name" value="VON WILLEBRAND FACTOR A DOMAIN-CONTAINING PROTEIN 5A"/>
    <property type="match status" value="1"/>
</dbReference>
<dbReference type="SMART" id="SM00327">
    <property type="entry name" value="VWA"/>
    <property type="match status" value="1"/>
</dbReference>
<sequence>MVNIFSSFTIPLKKIDTRVSIYGFIANVKSDLHYVNEADESIETDFVFPLDSDAAVYKFEAEIDGRTIVAEVQEKSQAKVTYVDAVESGLTAVYMSEDDDAGDIFRVRVGNLPAKMAAKLTFSYVQELALSCDQTGTFILPMVLNPRYTPDCTPTDQPNDEETEVSNSLENQVQPTMTSLSEVGAVCYSDLTVNLAVEVAGGKNLMMSENKMEFDVLAAIIGNKMSTSKQLKPGSDFSIVMNYKGFEKPGALLEKGKTDGGSMRGERIEKAKETLLLLLKSLPVNCIFNVVSFGTKFSSLFSKSKPYTESTLKEALSLQESMTADMGGTEIFKPLESVFKNKSSDSYARQIFLLTDGQVNNVKKIVDLVQKQKNTRVFTFGIGDGCSTELVKDVARVSNGKATFVKDNDRLQSKDYSDKNSLKLIGKAGNKSVEFSFEFDFNSDTCSGVDFSFPLHRLAAKTKLSEMELQRITGHPSSKMVQLIEKQKFDGSWTLDEGLCGILNTGLQKIKDAAVVKDLDVWTTAIIIAVFRKEFDQHRSEWKLIEEKALKWLKTKDLEGEDVVQEAMTFLTTNINARKTPRRVDDTASNGDSDEELNTPVSRGCSTSEGYLRHEMVTKIKKPRKARTAFTDQQLNNLEKHFARQKYLSVQDRMELAAKLGLSDTQVKTWYQNRRTKWKRQTSVSLELLAEANLANAHRMMNPYISVYPDHQTTFTELYHRQTAGIDLHYTPYGKMSSSKLKKPRKARTAFTDQQLNNLEKHFARQKYLSVQDRLELATKLGLSDTQVKTWYQNRRTKWKRQTSVSLELLAEAGSIATAQRFIGSYVNPYSDSTYIPDIYHRQKSNLFVPRTMLPPLYSY</sequence>
<dbReference type="GO" id="GO:0005634">
    <property type="term" value="C:nucleus"/>
    <property type="evidence" value="ECO:0007669"/>
    <property type="project" value="UniProtKB-SubCell"/>
</dbReference>
<dbReference type="Gene3D" id="1.10.10.60">
    <property type="entry name" value="Homeodomain-like"/>
    <property type="match status" value="2"/>
</dbReference>
<protein>
    <submittedName>
        <fullName evidence="3">von Willebrand factor A domain-containing protein 5A</fullName>
    </submittedName>
</protein>
<evidence type="ECO:0000256" key="1">
    <source>
        <dbReference type="PROSITE-ProRule" id="PRU00108"/>
    </source>
</evidence>
<dbReference type="GO" id="GO:0000981">
    <property type="term" value="F:DNA-binding transcription factor activity, RNA polymerase II-specific"/>
    <property type="evidence" value="ECO:0007669"/>
    <property type="project" value="InterPro"/>
</dbReference>
<dbReference type="Gene3D" id="3.40.50.410">
    <property type="entry name" value="von Willebrand factor, type A domain"/>
    <property type="match status" value="1"/>
</dbReference>
<keyword evidence="1 2" id="KW-0238">DNA-binding</keyword>
<gene>
    <name evidence="3" type="ORF">CGI_10009943</name>
</gene>
<dbReference type="PROSITE" id="PS50071">
    <property type="entry name" value="HOMEOBOX_2"/>
    <property type="match status" value="2"/>
</dbReference>
<keyword evidence="1 2" id="KW-0371">Homeobox</keyword>
<dbReference type="GO" id="GO:0003677">
    <property type="term" value="F:DNA binding"/>
    <property type="evidence" value="ECO:0007669"/>
    <property type="project" value="UniProtKB-UniRule"/>
</dbReference>
<dbReference type="SUPFAM" id="SSF46689">
    <property type="entry name" value="Homeodomain-like"/>
    <property type="match status" value="2"/>
</dbReference>
<dbReference type="Pfam" id="PF08487">
    <property type="entry name" value="VIT"/>
    <property type="match status" value="1"/>
</dbReference>
<dbReference type="PRINTS" id="PR00031">
    <property type="entry name" value="HTHREPRESSR"/>
</dbReference>
<keyword evidence="1 2" id="KW-0539">Nucleus</keyword>
<dbReference type="CDD" id="cd00086">
    <property type="entry name" value="homeodomain"/>
    <property type="match status" value="2"/>
</dbReference>
<dbReference type="InterPro" id="IPR009057">
    <property type="entry name" value="Homeodomain-like_sf"/>
</dbReference>
<dbReference type="InterPro" id="IPR001356">
    <property type="entry name" value="HD"/>
</dbReference>
<evidence type="ECO:0000256" key="2">
    <source>
        <dbReference type="RuleBase" id="RU000682"/>
    </source>
</evidence>
<dbReference type="EMBL" id="JH819126">
    <property type="protein sequence ID" value="EKC28007.1"/>
    <property type="molecule type" value="Genomic_DNA"/>
</dbReference>
<accession>K1PUL6</accession>
<dbReference type="AlphaFoldDB" id="K1PUL6"/>
<dbReference type="InterPro" id="IPR013694">
    <property type="entry name" value="VIT"/>
</dbReference>
<dbReference type="PROSITE" id="PS00027">
    <property type="entry name" value="HOMEOBOX_1"/>
    <property type="match status" value="2"/>
</dbReference>
<feature type="DNA-binding region" description="Homeobox" evidence="1">
    <location>
        <begin position="744"/>
        <end position="803"/>
    </location>
</feature>
<comment type="subcellular location">
    <subcellularLocation>
        <location evidence="1 2">Nucleus</location>
    </subcellularLocation>
</comment>
<dbReference type="HOGENOM" id="CLU_332676_0_0_1"/>
<dbReference type="InterPro" id="IPR002035">
    <property type="entry name" value="VWF_A"/>
</dbReference>
<dbReference type="Pfam" id="PF13768">
    <property type="entry name" value="VWA_3"/>
    <property type="match status" value="1"/>
</dbReference>
<name>K1PUL6_MAGGI</name>
<feature type="DNA-binding region" description="Homeobox" evidence="1">
    <location>
        <begin position="623"/>
        <end position="682"/>
    </location>
</feature>
<dbReference type="InterPro" id="IPR036465">
    <property type="entry name" value="vWFA_dom_sf"/>
</dbReference>
<proteinExistence type="predicted"/>
<dbReference type="Pfam" id="PF00046">
    <property type="entry name" value="Homeodomain"/>
    <property type="match status" value="2"/>
</dbReference>
<reference evidence="3" key="1">
    <citation type="journal article" date="2012" name="Nature">
        <title>The oyster genome reveals stress adaptation and complexity of shell formation.</title>
        <authorList>
            <person name="Zhang G."/>
            <person name="Fang X."/>
            <person name="Guo X."/>
            <person name="Li L."/>
            <person name="Luo R."/>
            <person name="Xu F."/>
            <person name="Yang P."/>
            <person name="Zhang L."/>
            <person name="Wang X."/>
            <person name="Qi H."/>
            <person name="Xiong Z."/>
            <person name="Que H."/>
            <person name="Xie Y."/>
            <person name="Holland P.W."/>
            <person name="Paps J."/>
            <person name="Zhu Y."/>
            <person name="Wu F."/>
            <person name="Chen Y."/>
            <person name="Wang J."/>
            <person name="Peng C."/>
            <person name="Meng J."/>
            <person name="Yang L."/>
            <person name="Liu J."/>
            <person name="Wen B."/>
            <person name="Zhang N."/>
            <person name="Huang Z."/>
            <person name="Zhu Q."/>
            <person name="Feng Y."/>
            <person name="Mount A."/>
            <person name="Hedgecock D."/>
            <person name="Xu Z."/>
            <person name="Liu Y."/>
            <person name="Domazet-Loso T."/>
            <person name="Du Y."/>
            <person name="Sun X."/>
            <person name="Zhang S."/>
            <person name="Liu B."/>
            <person name="Cheng P."/>
            <person name="Jiang X."/>
            <person name="Li J."/>
            <person name="Fan D."/>
            <person name="Wang W."/>
            <person name="Fu W."/>
            <person name="Wang T."/>
            <person name="Wang B."/>
            <person name="Zhang J."/>
            <person name="Peng Z."/>
            <person name="Li Y."/>
            <person name="Li N."/>
            <person name="Wang J."/>
            <person name="Chen M."/>
            <person name="He Y."/>
            <person name="Tan F."/>
            <person name="Song X."/>
            <person name="Zheng Q."/>
            <person name="Huang R."/>
            <person name="Yang H."/>
            <person name="Du X."/>
            <person name="Chen L."/>
            <person name="Yang M."/>
            <person name="Gaffney P.M."/>
            <person name="Wang S."/>
            <person name="Luo L."/>
            <person name="She Z."/>
            <person name="Ming Y."/>
            <person name="Huang W."/>
            <person name="Zhang S."/>
            <person name="Huang B."/>
            <person name="Zhang Y."/>
            <person name="Qu T."/>
            <person name="Ni P."/>
            <person name="Miao G."/>
            <person name="Wang J."/>
            <person name="Wang Q."/>
            <person name="Steinberg C.E."/>
            <person name="Wang H."/>
            <person name="Li N."/>
            <person name="Qian L."/>
            <person name="Zhang G."/>
            <person name="Li Y."/>
            <person name="Yang H."/>
            <person name="Liu X."/>
            <person name="Wang J."/>
            <person name="Yin Y."/>
            <person name="Wang J."/>
        </authorList>
    </citation>
    <scope>NUCLEOTIDE SEQUENCE [LARGE SCALE GENOMIC DNA]</scope>
    <source>
        <strain evidence="3">05x7-T-G4-1.051#20</strain>
    </source>
</reference>
<dbReference type="SUPFAM" id="SSF53300">
    <property type="entry name" value="vWA-like"/>
    <property type="match status" value="1"/>
</dbReference>
<dbReference type="SMART" id="SM00609">
    <property type="entry name" value="VIT"/>
    <property type="match status" value="1"/>
</dbReference>
<dbReference type="PANTHER" id="PTHR45737">
    <property type="entry name" value="VON WILLEBRAND FACTOR A DOMAIN-CONTAINING PROTEIN 5A"/>
    <property type="match status" value="1"/>
</dbReference>
<organism evidence="3">
    <name type="scientific">Magallana gigas</name>
    <name type="common">Pacific oyster</name>
    <name type="synonym">Crassostrea gigas</name>
    <dbReference type="NCBI Taxonomy" id="29159"/>
    <lineage>
        <taxon>Eukaryota</taxon>
        <taxon>Metazoa</taxon>
        <taxon>Spiralia</taxon>
        <taxon>Lophotrochozoa</taxon>
        <taxon>Mollusca</taxon>
        <taxon>Bivalvia</taxon>
        <taxon>Autobranchia</taxon>
        <taxon>Pteriomorphia</taxon>
        <taxon>Ostreida</taxon>
        <taxon>Ostreoidea</taxon>
        <taxon>Ostreidae</taxon>
        <taxon>Magallana</taxon>
    </lineage>
</organism>
<dbReference type="PROSITE" id="PS50234">
    <property type="entry name" value="VWFA"/>
    <property type="match status" value="1"/>
</dbReference>
<dbReference type="InParanoid" id="K1PUL6"/>
<dbReference type="InterPro" id="IPR017970">
    <property type="entry name" value="Homeobox_CS"/>
</dbReference>
<dbReference type="SMART" id="SM00389">
    <property type="entry name" value="HOX"/>
    <property type="match status" value="2"/>
</dbReference>
<dbReference type="InterPro" id="IPR000047">
    <property type="entry name" value="HTH_motif"/>
</dbReference>
<dbReference type="PROSITE" id="PS51468">
    <property type="entry name" value="VIT"/>
    <property type="match status" value="1"/>
</dbReference>
<evidence type="ECO:0000313" key="3">
    <source>
        <dbReference type="EMBL" id="EKC28007.1"/>
    </source>
</evidence>